<evidence type="ECO:0000313" key="2">
    <source>
        <dbReference type="Proteomes" id="UP001291623"/>
    </source>
</evidence>
<dbReference type="AlphaFoldDB" id="A0AAE1RSQ7"/>
<evidence type="ECO:0000313" key="1">
    <source>
        <dbReference type="EMBL" id="KAK4356297.1"/>
    </source>
</evidence>
<comment type="caution">
    <text evidence="1">The sequence shown here is derived from an EMBL/GenBank/DDBJ whole genome shotgun (WGS) entry which is preliminary data.</text>
</comment>
<keyword evidence="2" id="KW-1185">Reference proteome</keyword>
<dbReference type="Proteomes" id="UP001291623">
    <property type="component" value="Unassembled WGS sequence"/>
</dbReference>
<reference evidence="1" key="1">
    <citation type="submission" date="2023-12" db="EMBL/GenBank/DDBJ databases">
        <title>Genome assembly of Anisodus tanguticus.</title>
        <authorList>
            <person name="Wang Y.-J."/>
        </authorList>
    </citation>
    <scope>NUCLEOTIDE SEQUENCE</scope>
    <source>
        <strain evidence="1">KB-2021</strain>
        <tissue evidence="1">Leaf</tissue>
    </source>
</reference>
<name>A0AAE1RSQ7_9SOLA</name>
<organism evidence="1 2">
    <name type="scientific">Anisodus tanguticus</name>
    <dbReference type="NCBI Taxonomy" id="243964"/>
    <lineage>
        <taxon>Eukaryota</taxon>
        <taxon>Viridiplantae</taxon>
        <taxon>Streptophyta</taxon>
        <taxon>Embryophyta</taxon>
        <taxon>Tracheophyta</taxon>
        <taxon>Spermatophyta</taxon>
        <taxon>Magnoliopsida</taxon>
        <taxon>eudicotyledons</taxon>
        <taxon>Gunneridae</taxon>
        <taxon>Pentapetalae</taxon>
        <taxon>asterids</taxon>
        <taxon>lamiids</taxon>
        <taxon>Solanales</taxon>
        <taxon>Solanaceae</taxon>
        <taxon>Solanoideae</taxon>
        <taxon>Hyoscyameae</taxon>
        <taxon>Anisodus</taxon>
    </lineage>
</organism>
<dbReference type="EMBL" id="JAVYJV010000013">
    <property type="protein sequence ID" value="KAK4356297.1"/>
    <property type="molecule type" value="Genomic_DNA"/>
</dbReference>
<protein>
    <submittedName>
        <fullName evidence="1">Uncharacterized protein</fullName>
    </submittedName>
</protein>
<gene>
    <name evidence="1" type="ORF">RND71_025268</name>
</gene>
<sequence length="174" mass="19753">MPAKFVAYANQVKLNQNHNIKEKSWIIYKSNMLNLVMTLQGQISNLRYSSMEMERRCADLIQSELVVEKLEELLLESGLDENKTEGGNLDSQPFVIVTRDTKSEIKRHEALCVASIYAHLEKSGVASSLFDEIPDKSGAYRYSLIPENVVAQHMVQQVDLYSTKSHLCLILVFS</sequence>
<proteinExistence type="predicted"/>
<accession>A0AAE1RSQ7</accession>